<comment type="caution">
    <text evidence="2">The sequence shown here is derived from an EMBL/GenBank/DDBJ whole genome shotgun (WGS) entry which is preliminary data.</text>
</comment>
<dbReference type="OrthoDB" id="341259at2759"/>
<feature type="coiled-coil region" evidence="1">
    <location>
        <begin position="15"/>
        <end position="49"/>
    </location>
</feature>
<evidence type="ECO:0000313" key="2">
    <source>
        <dbReference type="EMBL" id="PVD20042.1"/>
    </source>
</evidence>
<keyword evidence="1" id="KW-0175">Coiled coil</keyword>
<protein>
    <submittedName>
        <fullName evidence="2">Uncharacterized protein</fullName>
    </submittedName>
</protein>
<dbReference type="AlphaFoldDB" id="A0A2T7NFY1"/>
<accession>A0A2T7NFY1</accession>
<reference evidence="2 3" key="1">
    <citation type="submission" date="2018-04" db="EMBL/GenBank/DDBJ databases">
        <title>The genome of golden apple snail Pomacea canaliculata provides insight into stress tolerance and invasive adaptation.</title>
        <authorList>
            <person name="Liu C."/>
            <person name="Liu B."/>
            <person name="Ren Y."/>
            <person name="Zhang Y."/>
            <person name="Wang H."/>
            <person name="Li S."/>
            <person name="Jiang F."/>
            <person name="Yin L."/>
            <person name="Zhang G."/>
            <person name="Qian W."/>
            <person name="Fan W."/>
        </authorList>
    </citation>
    <scope>NUCLEOTIDE SEQUENCE [LARGE SCALE GENOMIC DNA]</scope>
    <source>
        <strain evidence="2">SZHN2017</strain>
        <tissue evidence="2">Muscle</tissue>
    </source>
</reference>
<name>A0A2T7NFY1_POMCA</name>
<evidence type="ECO:0000256" key="1">
    <source>
        <dbReference type="SAM" id="Coils"/>
    </source>
</evidence>
<sequence>MQSKAGKTLDVNIRENHLLEAIAQLQNEKGKLEQELQQLKAKHQTVILESRGRSATVTESHQFDEEKKYQMEEVQSLRAQLDKLHLHMAELEQSYQDKVNTYRTHLLSAVQGHMDPDVKEALHSIIEMRSMEQFC</sequence>
<dbReference type="EMBL" id="PZQS01000013">
    <property type="protein sequence ID" value="PVD20042.1"/>
    <property type="molecule type" value="Genomic_DNA"/>
</dbReference>
<evidence type="ECO:0000313" key="3">
    <source>
        <dbReference type="Proteomes" id="UP000245119"/>
    </source>
</evidence>
<dbReference type="Proteomes" id="UP000245119">
    <property type="component" value="Linkage Group LG13"/>
</dbReference>
<gene>
    <name evidence="2" type="ORF">C0Q70_20536</name>
</gene>
<keyword evidence="3" id="KW-1185">Reference proteome</keyword>
<organism evidence="2 3">
    <name type="scientific">Pomacea canaliculata</name>
    <name type="common">Golden apple snail</name>
    <dbReference type="NCBI Taxonomy" id="400727"/>
    <lineage>
        <taxon>Eukaryota</taxon>
        <taxon>Metazoa</taxon>
        <taxon>Spiralia</taxon>
        <taxon>Lophotrochozoa</taxon>
        <taxon>Mollusca</taxon>
        <taxon>Gastropoda</taxon>
        <taxon>Caenogastropoda</taxon>
        <taxon>Architaenioglossa</taxon>
        <taxon>Ampullarioidea</taxon>
        <taxon>Ampullariidae</taxon>
        <taxon>Pomacea</taxon>
    </lineage>
</organism>
<dbReference type="STRING" id="400727.A0A2T7NFY1"/>
<proteinExistence type="predicted"/>